<dbReference type="PANTHER" id="PTHR48100:SF1">
    <property type="entry name" value="HISTIDINE PHOSPHATASE FAMILY PROTEIN-RELATED"/>
    <property type="match status" value="1"/>
</dbReference>
<keyword evidence="2" id="KW-1185">Reference proteome</keyword>
<reference evidence="1 2" key="1">
    <citation type="submission" date="2024-03" db="EMBL/GenBank/DDBJ databases">
        <title>Actinomycetospora sp. OC33-EN06, a novel actinomycete isolated from wild orchid (Aerides multiflora).</title>
        <authorList>
            <person name="Suriyachadkun C."/>
        </authorList>
    </citation>
    <scope>NUCLEOTIDE SEQUENCE [LARGE SCALE GENOMIC DNA]</scope>
    <source>
        <strain evidence="1 2">OC33-EN06</strain>
    </source>
</reference>
<gene>
    <name evidence="1" type="ORF">WCD41_30615</name>
</gene>
<evidence type="ECO:0000313" key="1">
    <source>
        <dbReference type="EMBL" id="MEJ2890846.1"/>
    </source>
</evidence>
<dbReference type="CDD" id="cd07067">
    <property type="entry name" value="HP_PGM_like"/>
    <property type="match status" value="1"/>
</dbReference>
<name>A0ABU8NEL8_9PSEU</name>
<sequence length="209" mass="22106">MTDLVLARHGETRWHAENRYAGRTDVELAPGGHRQAEGLARWAAGAGLDAVITSPLRRARDTALPAAHAAGLTLRTDPRLVEVDFGEGDGHTREEMETLFPEALAAFLAKPSSSPLPGGETGSDAVERALPVLAAEVAARPDGRVLVVAHQTLLRLLLCHLLGLPLDHYRAVFPRLEGAARTVVRPAPHGPAALVALNVPCPAEPPGRA</sequence>
<dbReference type="InterPro" id="IPR029033">
    <property type="entry name" value="His_PPase_superfam"/>
</dbReference>
<protein>
    <submittedName>
        <fullName evidence="1">Histidine phosphatase family protein</fullName>
        <ecNumber evidence="1">3.1.3.-</ecNumber>
    </submittedName>
</protein>
<dbReference type="SMART" id="SM00855">
    <property type="entry name" value="PGAM"/>
    <property type="match status" value="1"/>
</dbReference>
<evidence type="ECO:0000313" key="2">
    <source>
        <dbReference type="Proteomes" id="UP001370100"/>
    </source>
</evidence>
<dbReference type="Gene3D" id="3.40.50.1240">
    <property type="entry name" value="Phosphoglycerate mutase-like"/>
    <property type="match status" value="1"/>
</dbReference>
<dbReference type="PANTHER" id="PTHR48100">
    <property type="entry name" value="BROAD-SPECIFICITY PHOSPHATASE YOR283W-RELATED"/>
    <property type="match status" value="1"/>
</dbReference>
<dbReference type="SUPFAM" id="SSF53254">
    <property type="entry name" value="Phosphoglycerate mutase-like"/>
    <property type="match status" value="1"/>
</dbReference>
<dbReference type="EC" id="3.1.3.-" evidence="1"/>
<dbReference type="InterPro" id="IPR050275">
    <property type="entry name" value="PGM_Phosphatase"/>
</dbReference>
<comment type="caution">
    <text evidence="1">The sequence shown here is derived from an EMBL/GenBank/DDBJ whole genome shotgun (WGS) entry which is preliminary data.</text>
</comment>
<dbReference type="EMBL" id="JBBEGL010000019">
    <property type="protein sequence ID" value="MEJ2890846.1"/>
    <property type="molecule type" value="Genomic_DNA"/>
</dbReference>
<dbReference type="RefSeq" id="WP_337719046.1">
    <property type="nucleotide sequence ID" value="NZ_JBBEGL010000019.1"/>
</dbReference>
<dbReference type="Proteomes" id="UP001370100">
    <property type="component" value="Unassembled WGS sequence"/>
</dbReference>
<dbReference type="GO" id="GO:0016787">
    <property type="term" value="F:hydrolase activity"/>
    <property type="evidence" value="ECO:0007669"/>
    <property type="project" value="UniProtKB-KW"/>
</dbReference>
<keyword evidence="1" id="KW-0378">Hydrolase</keyword>
<dbReference type="Pfam" id="PF00300">
    <property type="entry name" value="His_Phos_1"/>
    <property type="match status" value="1"/>
</dbReference>
<organism evidence="1 2">
    <name type="scientific">Actinomycetospora aeridis</name>
    <dbReference type="NCBI Taxonomy" id="3129231"/>
    <lineage>
        <taxon>Bacteria</taxon>
        <taxon>Bacillati</taxon>
        <taxon>Actinomycetota</taxon>
        <taxon>Actinomycetes</taxon>
        <taxon>Pseudonocardiales</taxon>
        <taxon>Pseudonocardiaceae</taxon>
        <taxon>Actinomycetospora</taxon>
    </lineage>
</organism>
<proteinExistence type="predicted"/>
<dbReference type="InterPro" id="IPR013078">
    <property type="entry name" value="His_Pase_superF_clade-1"/>
</dbReference>
<accession>A0ABU8NEL8</accession>